<accession>A0A0R2A421</accession>
<organism evidence="1 2">
    <name type="scientific">Paucilactobacillus vaccinostercus DSM 20634</name>
    <dbReference type="NCBI Taxonomy" id="1423813"/>
    <lineage>
        <taxon>Bacteria</taxon>
        <taxon>Bacillati</taxon>
        <taxon>Bacillota</taxon>
        <taxon>Bacilli</taxon>
        <taxon>Lactobacillales</taxon>
        <taxon>Lactobacillaceae</taxon>
        <taxon>Paucilactobacillus</taxon>
    </lineage>
</organism>
<keyword evidence="1" id="KW-0413">Isomerase</keyword>
<dbReference type="PATRIC" id="fig|1423813.3.peg.1351"/>
<dbReference type="SUPFAM" id="SSF51658">
    <property type="entry name" value="Xylose isomerase-like"/>
    <property type="match status" value="1"/>
</dbReference>
<dbReference type="Gene3D" id="3.20.20.150">
    <property type="entry name" value="Divalent-metal-dependent TIM barrel enzymes"/>
    <property type="match status" value="1"/>
</dbReference>
<protein>
    <submittedName>
        <fullName evidence="1">Sugar phosphatase isomerase epimerase</fullName>
    </submittedName>
</protein>
<dbReference type="Proteomes" id="UP000051733">
    <property type="component" value="Unassembled WGS sequence"/>
</dbReference>
<comment type="caution">
    <text evidence="1">The sequence shown here is derived from an EMBL/GenBank/DDBJ whole genome shotgun (WGS) entry which is preliminary data.</text>
</comment>
<dbReference type="OrthoDB" id="2237247at2"/>
<proteinExistence type="predicted"/>
<dbReference type="InterPro" id="IPR036237">
    <property type="entry name" value="Xyl_isomerase-like_sf"/>
</dbReference>
<evidence type="ECO:0000313" key="2">
    <source>
        <dbReference type="Proteomes" id="UP000051733"/>
    </source>
</evidence>
<evidence type="ECO:0000313" key="1">
    <source>
        <dbReference type="EMBL" id="KRM61760.1"/>
    </source>
</evidence>
<keyword evidence="2" id="KW-1185">Reference proteome</keyword>
<dbReference type="STRING" id="1423813.FC26_GL001327"/>
<dbReference type="AlphaFoldDB" id="A0A0R2A421"/>
<name>A0A0R2A421_9LACO</name>
<sequence length="249" mass="28224">MDIILNTWVFEDRVKSGVGQAELVEKAAQLHADGLEIRREYFKDFATEMPLIAQKVREQSLILNYSVPDEVFLQDGSFNPKLKQYFDEAHAMGVTKIKFNTGNFADFHGDLAAELKQLPLDEIQMNVENDQTAISGTVTAIETFLTAAREVGINEIGYVYDLGNWAFTGGDAVEAAKKLGKYTHYIHLKNTIKNETGLVTSDDLDDGLYDWRKLMTILPQDQMVAIEFPMTTDEQISHQIELLRNWKGR</sequence>
<dbReference type="RefSeq" id="WP_057778316.1">
    <property type="nucleotide sequence ID" value="NZ_AYYY01000021.1"/>
</dbReference>
<dbReference type="GO" id="GO:0016853">
    <property type="term" value="F:isomerase activity"/>
    <property type="evidence" value="ECO:0007669"/>
    <property type="project" value="UniProtKB-KW"/>
</dbReference>
<dbReference type="EMBL" id="AYYY01000021">
    <property type="protein sequence ID" value="KRM61760.1"/>
    <property type="molecule type" value="Genomic_DNA"/>
</dbReference>
<gene>
    <name evidence="1" type="ORF">FC26_GL001327</name>
</gene>
<reference evidence="1 2" key="1">
    <citation type="journal article" date="2015" name="Genome Announc.">
        <title>Expanding the biotechnology potential of lactobacilli through comparative genomics of 213 strains and associated genera.</title>
        <authorList>
            <person name="Sun Z."/>
            <person name="Harris H.M."/>
            <person name="McCann A."/>
            <person name="Guo C."/>
            <person name="Argimon S."/>
            <person name="Zhang W."/>
            <person name="Yang X."/>
            <person name="Jeffery I.B."/>
            <person name="Cooney J.C."/>
            <person name="Kagawa T.F."/>
            <person name="Liu W."/>
            <person name="Song Y."/>
            <person name="Salvetti E."/>
            <person name="Wrobel A."/>
            <person name="Rasinkangas P."/>
            <person name="Parkhill J."/>
            <person name="Rea M.C."/>
            <person name="O'Sullivan O."/>
            <person name="Ritari J."/>
            <person name="Douillard F.P."/>
            <person name="Paul Ross R."/>
            <person name="Yang R."/>
            <person name="Briner A.E."/>
            <person name="Felis G.E."/>
            <person name="de Vos W.M."/>
            <person name="Barrangou R."/>
            <person name="Klaenhammer T.R."/>
            <person name="Caufield P.W."/>
            <person name="Cui Y."/>
            <person name="Zhang H."/>
            <person name="O'Toole P.W."/>
        </authorList>
    </citation>
    <scope>NUCLEOTIDE SEQUENCE [LARGE SCALE GENOMIC DNA]</scope>
    <source>
        <strain evidence="1 2">DSM 20634</strain>
    </source>
</reference>